<feature type="compositionally biased region" description="Basic residues" evidence="1">
    <location>
        <begin position="318"/>
        <end position="327"/>
    </location>
</feature>
<gene>
    <name evidence="3" type="ORF">DFP72DRAFT_805365</name>
</gene>
<dbReference type="Pfam" id="PF01369">
    <property type="entry name" value="Sec7"/>
    <property type="match status" value="1"/>
</dbReference>
<feature type="compositionally biased region" description="Basic residues" evidence="1">
    <location>
        <begin position="127"/>
        <end position="139"/>
    </location>
</feature>
<evidence type="ECO:0000256" key="1">
    <source>
        <dbReference type="SAM" id="MobiDB-lite"/>
    </source>
</evidence>
<protein>
    <recommendedName>
        <fullName evidence="2">SEC7 domain-containing protein</fullName>
    </recommendedName>
</protein>
<evidence type="ECO:0000259" key="2">
    <source>
        <dbReference type="PROSITE" id="PS50190"/>
    </source>
</evidence>
<feature type="region of interest" description="Disordered" evidence="1">
    <location>
        <begin position="1591"/>
        <end position="1695"/>
    </location>
</feature>
<feature type="compositionally biased region" description="Basic and acidic residues" evidence="1">
    <location>
        <begin position="296"/>
        <end position="311"/>
    </location>
</feature>
<feature type="region of interest" description="Disordered" evidence="1">
    <location>
        <begin position="20"/>
        <end position="175"/>
    </location>
</feature>
<feature type="region of interest" description="Disordered" evidence="1">
    <location>
        <begin position="582"/>
        <end position="603"/>
    </location>
</feature>
<feature type="compositionally biased region" description="Polar residues" evidence="1">
    <location>
        <begin position="1652"/>
        <end position="1663"/>
    </location>
</feature>
<dbReference type="GO" id="GO:0005085">
    <property type="term" value="F:guanyl-nucleotide exchange factor activity"/>
    <property type="evidence" value="ECO:0007669"/>
    <property type="project" value="InterPro"/>
</dbReference>
<dbReference type="Proteomes" id="UP000521943">
    <property type="component" value="Unassembled WGS sequence"/>
</dbReference>
<dbReference type="SMART" id="SM00222">
    <property type="entry name" value="Sec7"/>
    <property type="match status" value="1"/>
</dbReference>
<feature type="region of interest" description="Disordered" evidence="1">
    <location>
        <begin position="232"/>
        <end position="279"/>
    </location>
</feature>
<reference evidence="3 4" key="1">
    <citation type="submission" date="2020-07" db="EMBL/GenBank/DDBJ databases">
        <title>Comparative genomics of pyrophilous fungi reveals a link between fire events and developmental genes.</title>
        <authorList>
            <consortium name="DOE Joint Genome Institute"/>
            <person name="Steindorff A.S."/>
            <person name="Carver A."/>
            <person name="Calhoun S."/>
            <person name="Stillman K."/>
            <person name="Liu H."/>
            <person name="Lipzen A."/>
            <person name="Pangilinan J."/>
            <person name="Labutti K."/>
            <person name="Bruns T.D."/>
            <person name="Grigoriev I.V."/>
        </authorList>
    </citation>
    <scope>NUCLEOTIDE SEQUENCE [LARGE SCALE GENOMIC DNA]</scope>
    <source>
        <strain evidence="3 4">CBS 144469</strain>
    </source>
</reference>
<feature type="region of interest" description="Disordered" evidence="1">
    <location>
        <begin position="695"/>
        <end position="1088"/>
    </location>
</feature>
<feature type="compositionally biased region" description="Gly residues" evidence="1">
    <location>
        <begin position="1673"/>
        <end position="1691"/>
    </location>
</feature>
<feature type="compositionally biased region" description="Low complexity" evidence="1">
    <location>
        <begin position="843"/>
        <end position="858"/>
    </location>
</feature>
<feature type="compositionally biased region" description="Basic residues" evidence="1">
    <location>
        <begin position="1630"/>
        <end position="1639"/>
    </location>
</feature>
<dbReference type="SUPFAM" id="SSF48425">
    <property type="entry name" value="Sec7 domain"/>
    <property type="match status" value="1"/>
</dbReference>
<feature type="domain" description="SEC7" evidence="2">
    <location>
        <begin position="1212"/>
        <end position="1392"/>
    </location>
</feature>
<dbReference type="PROSITE" id="PS50190">
    <property type="entry name" value="SEC7"/>
    <property type="match status" value="1"/>
</dbReference>
<dbReference type="InterPro" id="IPR023394">
    <property type="entry name" value="Sec7_C_sf"/>
</dbReference>
<proteinExistence type="predicted"/>
<keyword evidence="4" id="KW-1185">Reference proteome</keyword>
<feature type="compositionally biased region" description="Low complexity" evidence="1">
    <location>
        <begin position="760"/>
        <end position="770"/>
    </location>
</feature>
<feature type="compositionally biased region" description="Low complexity" evidence="1">
    <location>
        <begin position="723"/>
        <end position="733"/>
    </location>
</feature>
<feature type="compositionally biased region" description="Pro residues" evidence="1">
    <location>
        <begin position="163"/>
        <end position="175"/>
    </location>
</feature>
<evidence type="ECO:0000313" key="3">
    <source>
        <dbReference type="EMBL" id="KAF6760264.1"/>
    </source>
</evidence>
<feature type="compositionally biased region" description="Polar residues" evidence="1">
    <location>
        <begin position="369"/>
        <end position="385"/>
    </location>
</feature>
<feature type="compositionally biased region" description="Basic and acidic residues" evidence="1">
    <location>
        <begin position="806"/>
        <end position="818"/>
    </location>
</feature>
<feature type="compositionally biased region" description="Low complexity" evidence="1">
    <location>
        <begin position="1063"/>
        <end position="1088"/>
    </location>
</feature>
<dbReference type="InterPro" id="IPR035999">
    <property type="entry name" value="Sec7_dom_sf"/>
</dbReference>
<dbReference type="GO" id="GO:0032012">
    <property type="term" value="P:regulation of ARF protein signal transduction"/>
    <property type="evidence" value="ECO:0007669"/>
    <property type="project" value="InterPro"/>
</dbReference>
<dbReference type="Gene3D" id="1.10.1000.11">
    <property type="entry name" value="Arf Nucleotide-binding Site Opener,domain 2"/>
    <property type="match status" value="1"/>
</dbReference>
<feature type="compositionally biased region" description="Polar residues" evidence="1">
    <location>
        <begin position="1609"/>
        <end position="1621"/>
    </location>
</feature>
<feature type="compositionally biased region" description="Basic and acidic residues" evidence="1">
    <location>
        <begin position="859"/>
        <end position="874"/>
    </location>
</feature>
<dbReference type="SUPFAM" id="SSF50729">
    <property type="entry name" value="PH domain-like"/>
    <property type="match status" value="1"/>
</dbReference>
<name>A0A8H6MBY0_9AGAR</name>
<feature type="compositionally biased region" description="Low complexity" evidence="1">
    <location>
        <begin position="698"/>
        <end position="707"/>
    </location>
</feature>
<organism evidence="3 4">
    <name type="scientific">Ephemerocybe angulata</name>
    <dbReference type="NCBI Taxonomy" id="980116"/>
    <lineage>
        <taxon>Eukaryota</taxon>
        <taxon>Fungi</taxon>
        <taxon>Dikarya</taxon>
        <taxon>Basidiomycota</taxon>
        <taxon>Agaricomycotina</taxon>
        <taxon>Agaricomycetes</taxon>
        <taxon>Agaricomycetidae</taxon>
        <taxon>Agaricales</taxon>
        <taxon>Agaricineae</taxon>
        <taxon>Psathyrellaceae</taxon>
        <taxon>Ephemerocybe</taxon>
    </lineage>
</organism>
<dbReference type="Gene3D" id="2.30.29.30">
    <property type="entry name" value="Pleckstrin-homology domain (PH domain)/Phosphotyrosine-binding domain (PTB)"/>
    <property type="match status" value="1"/>
</dbReference>
<dbReference type="InterPro" id="IPR000904">
    <property type="entry name" value="Sec7_dom"/>
</dbReference>
<evidence type="ECO:0000313" key="4">
    <source>
        <dbReference type="Proteomes" id="UP000521943"/>
    </source>
</evidence>
<comment type="caution">
    <text evidence="3">The sequence shown here is derived from an EMBL/GenBank/DDBJ whole genome shotgun (WGS) entry which is preliminary data.</text>
</comment>
<dbReference type="InterPro" id="IPR011993">
    <property type="entry name" value="PH-like_dom_sf"/>
</dbReference>
<feature type="region of interest" description="Disordered" evidence="1">
    <location>
        <begin position="293"/>
        <end position="523"/>
    </location>
</feature>
<feature type="compositionally biased region" description="Polar residues" evidence="1">
    <location>
        <begin position="456"/>
        <end position="475"/>
    </location>
</feature>
<dbReference type="Gene3D" id="1.10.220.20">
    <property type="match status" value="1"/>
</dbReference>
<dbReference type="OrthoDB" id="430364at2759"/>
<dbReference type="EMBL" id="JACGCI010000013">
    <property type="protein sequence ID" value="KAF6760264.1"/>
    <property type="molecule type" value="Genomic_DNA"/>
</dbReference>
<feature type="compositionally biased region" description="Polar residues" evidence="1">
    <location>
        <begin position="825"/>
        <end position="841"/>
    </location>
</feature>
<feature type="compositionally biased region" description="Low complexity" evidence="1">
    <location>
        <begin position="927"/>
        <end position="962"/>
    </location>
</feature>
<sequence>MAEPDSLAAKAEQRAHLVAKLKRAASLPRMKDGRRPPMHAEAVSESERVPAETSAPATDVEDANEHTPPPPEPEQQQGGPSSLEDAPEQQMPRDDDESLPAESHVGAFDTEADGDAEDRSMSPNPSRSRRRPRSRSRSRTSKDFKGKNRPPTPAQAGDSSPDEAPPIPIAVPVFPPLFQPVPSHLPPPFAAFQPQNIFAATPDQLYYPGTSPPTPLPLPTLEAIQKGLMRSNSAGATQASRRLAMAKLTGGTETYDSPSPTPPPLPGSRLARNNTVAGGERIAARQLMLGRLAGRVAKETDTEQGSGEDRGAPSPTPNKRRRRRSRRGSSAANPAVSDSDPVSTRSHTPVVPPAPGRTPLDAYSDLRSESATPNQASSSRNQSNEYVAAMMPQPPPLPEAMESERQEHHRRRSVLIEDDDEEVRYQPQPHSRIPAMSHTPPPPRFSPHLSMLRSALQRSDSPTIPQPNSAGSGSTVPLYLGRGSPARHDRFPISPFATPIKEKDRQLSDDDEERVLYPADTLRPRTPATNVDAFDREISWFALSNVHPVPEMRMPVHDDEEGEEGEDYDEDVVAEVVVKDERTNYQEYDDPPLSPTSFHGGYSQPELYDDVSPRVSSTKSIVIESEASADVYPIRINSSSFKAIPLSQSESYGQQHAERSPLNSEFLEWEDRSATNELTAKRSVEANPSTWEKMKNFTFSRSASSTGRRSRTNSILNRGDPRSSSISRESQGSLTSGGKAERSDSISTPQPPVAPQLTHSSSASASMLSLPQNAPFRGNPSPIPPMSSADISKYQNDKLFPFPGMKKLEEQRNKDRARGGYPMASASTPDVSQLINGTGSVDPSPSQPLFSPSPQSQESSRERKNSDLHSDSRLGFRLGQDSPVRQQGYIDLPPLSASTTSSTSKGKLPVTFTEVKQWLSKNKSKKAQSQQPSPTPLSSNLPPQIELQSSTSSNKKLSLSDLLKTKDTDISSDWEEARTPTNGNPSPSPSQHKAFSSFGYRSGRETPATSAPPTDTERTPKAKKVAPLALSPSSDSGYHIVDDQPTPDVTKPERYMSPTPDPTSSVSEAPQSTSESSSTTSSQYSLGPSPQAQVLLDRLDDTLARGNVPLDEPPRKLLFSGPVLQVVNPNTVKDRFLFLFNDILVVAKPILQGQAVFNDGFSNPTDKKYMIKSAVRFRDLRFCQDRTEAPHKSTVPSTIPNTPSLRHFVAQFAQDPERAIAELSVRANGSLDPSTLAQVLFKTVDLDRQHLGNYLSQRSTKNVLRAFLDNFGFTALRIDIALRIFLQSVHIDNAAAQSQPLDYLQETFAGRWYEANAKIVAFDKDMALRLVRAIIQLNELLHGSIASEVGAPSTNGRNITSRDFYEAFRRYDPRRLVSDELLDDIYNSIKQERLTQARAPATIASSPDISVSFMRPLPARLTYKMQSDPIIIRLPQPDPNLTLHLHGHDLIFEPSVLNFSKSPEASFRVTGTSLGTKTLVIRRSGPNAIKYAGLPLSYVLPVERAFMRNTFQIAFLNHEGNKRRYMFSVDDHLMRHQWATSIRQQIEKSLATTSTPTELALPPGVSDFYRAAEEVSFKVLQETLILGSGAPTSANATHTHHHHASTTTQSNGQAVGYQQSPAADKEANAHRRSKSRSKLYPRQGVGRLEFDLSSNSHRYNSSRESNETDGGESSNGGPSGAGGPYENGKPGGRIWSGRELELHCQQNSLIPNVLSYLQVGSVGPKS</sequence>
<accession>A0A8H6MBY0</accession>